<keyword evidence="4" id="KW-0186">Copper</keyword>
<dbReference type="InterPro" id="IPR032694">
    <property type="entry name" value="CopC/D"/>
</dbReference>
<protein>
    <submittedName>
        <fullName evidence="8">Copper resistance protein CopC</fullName>
    </submittedName>
</protein>
<organism evidence="8 9">
    <name type="scientific">Nocardia cyriacigeorgica</name>
    <dbReference type="NCBI Taxonomy" id="135487"/>
    <lineage>
        <taxon>Bacteria</taxon>
        <taxon>Bacillati</taxon>
        <taxon>Actinomycetota</taxon>
        <taxon>Actinomycetes</taxon>
        <taxon>Mycobacteriales</taxon>
        <taxon>Nocardiaceae</taxon>
        <taxon>Nocardia</taxon>
    </lineage>
</organism>
<comment type="subcellular location">
    <subcellularLocation>
        <location evidence="1">Cell envelope</location>
    </subcellularLocation>
</comment>
<dbReference type="Proteomes" id="UP000468928">
    <property type="component" value="Unassembled WGS sequence"/>
</dbReference>
<dbReference type="PANTHER" id="PTHR34820">
    <property type="entry name" value="INNER MEMBRANE PROTEIN YEBZ"/>
    <property type="match status" value="1"/>
</dbReference>
<evidence type="ECO:0000256" key="1">
    <source>
        <dbReference type="ARBA" id="ARBA00004196"/>
    </source>
</evidence>
<feature type="chain" id="PRO_5027093990" evidence="6">
    <location>
        <begin position="28"/>
        <end position="183"/>
    </location>
</feature>
<keyword evidence="3 6" id="KW-0732">Signal</keyword>
<gene>
    <name evidence="8" type="ORF">GV789_07680</name>
</gene>
<dbReference type="AlphaFoldDB" id="A0A6P1D1I8"/>
<dbReference type="Pfam" id="PF04234">
    <property type="entry name" value="CopC"/>
    <property type="match status" value="1"/>
</dbReference>
<feature type="transmembrane region" description="Helical" evidence="5">
    <location>
        <begin position="148"/>
        <end position="173"/>
    </location>
</feature>
<dbReference type="InterPro" id="IPR014756">
    <property type="entry name" value="Ig_E-set"/>
</dbReference>
<sequence length="183" mass="18125">MRTLLFTFVIGALCLGVGALVAGPASAHSAVVGTSPEDGASLDAGPERVTITFNEALQPNFPSLTVVGPDDHLWSKGDPVVDGKTVSVAVGDLGPAGTYRVGYRVTSADGHPVEGRLTFTLTTAGKGTPGPTVGAADADNGGSGGIPIWVFIVGAIVLFGGGLAFALFGTGLFGKGGTGKSGR</sequence>
<dbReference type="GO" id="GO:0042597">
    <property type="term" value="C:periplasmic space"/>
    <property type="evidence" value="ECO:0007669"/>
    <property type="project" value="InterPro"/>
</dbReference>
<dbReference type="PANTHER" id="PTHR34820:SF4">
    <property type="entry name" value="INNER MEMBRANE PROTEIN YEBZ"/>
    <property type="match status" value="1"/>
</dbReference>
<dbReference type="GO" id="GO:0046688">
    <property type="term" value="P:response to copper ion"/>
    <property type="evidence" value="ECO:0007669"/>
    <property type="project" value="InterPro"/>
</dbReference>
<dbReference type="Gene3D" id="2.60.40.1220">
    <property type="match status" value="1"/>
</dbReference>
<evidence type="ECO:0000256" key="4">
    <source>
        <dbReference type="ARBA" id="ARBA00023008"/>
    </source>
</evidence>
<accession>A0A6P1D1I8</accession>
<evidence type="ECO:0000256" key="5">
    <source>
        <dbReference type="SAM" id="Phobius"/>
    </source>
</evidence>
<keyword evidence="5" id="KW-1133">Transmembrane helix</keyword>
<dbReference type="InterPro" id="IPR007348">
    <property type="entry name" value="CopC_dom"/>
</dbReference>
<evidence type="ECO:0000259" key="7">
    <source>
        <dbReference type="Pfam" id="PF04234"/>
    </source>
</evidence>
<feature type="domain" description="CopC" evidence="7">
    <location>
        <begin position="28"/>
        <end position="121"/>
    </location>
</feature>
<dbReference type="GO" id="GO:0005886">
    <property type="term" value="C:plasma membrane"/>
    <property type="evidence" value="ECO:0007669"/>
    <property type="project" value="TreeGrafter"/>
</dbReference>
<comment type="caution">
    <text evidence="8">The sequence shown here is derived from an EMBL/GenBank/DDBJ whole genome shotgun (WGS) entry which is preliminary data.</text>
</comment>
<keyword evidence="5" id="KW-0812">Transmembrane</keyword>
<keyword evidence="2" id="KW-0479">Metal-binding</keyword>
<evidence type="ECO:0000256" key="6">
    <source>
        <dbReference type="SAM" id="SignalP"/>
    </source>
</evidence>
<name>A0A6P1D1I8_9NOCA</name>
<dbReference type="InterPro" id="IPR014755">
    <property type="entry name" value="Cu-Rt/internalin_Ig-like"/>
</dbReference>
<dbReference type="GO" id="GO:0030313">
    <property type="term" value="C:cell envelope"/>
    <property type="evidence" value="ECO:0007669"/>
    <property type="project" value="UniProtKB-SubCell"/>
</dbReference>
<dbReference type="GO" id="GO:0005507">
    <property type="term" value="F:copper ion binding"/>
    <property type="evidence" value="ECO:0007669"/>
    <property type="project" value="InterPro"/>
</dbReference>
<evidence type="ECO:0000256" key="3">
    <source>
        <dbReference type="ARBA" id="ARBA00022729"/>
    </source>
</evidence>
<dbReference type="GO" id="GO:0006825">
    <property type="term" value="P:copper ion transport"/>
    <property type="evidence" value="ECO:0007669"/>
    <property type="project" value="InterPro"/>
</dbReference>
<dbReference type="SUPFAM" id="SSF81296">
    <property type="entry name" value="E set domains"/>
    <property type="match status" value="1"/>
</dbReference>
<dbReference type="EMBL" id="JAAGUZ010000016">
    <property type="protein sequence ID" value="NEW44336.1"/>
    <property type="molecule type" value="Genomic_DNA"/>
</dbReference>
<evidence type="ECO:0000313" key="9">
    <source>
        <dbReference type="Proteomes" id="UP000468928"/>
    </source>
</evidence>
<feature type="signal peptide" evidence="6">
    <location>
        <begin position="1"/>
        <end position="27"/>
    </location>
</feature>
<evidence type="ECO:0000256" key="2">
    <source>
        <dbReference type="ARBA" id="ARBA00022723"/>
    </source>
</evidence>
<reference evidence="8 9" key="1">
    <citation type="submission" date="2020-01" db="EMBL/GenBank/DDBJ databases">
        <title>Genetics and antimicrobial susceptibilities of Nocardia species isolated from the soil; a comparison with species isolated from humans.</title>
        <authorList>
            <person name="Carrasco G."/>
            <person name="Monzon S."/>
            <person name="Sansegundo M."/>
            <person name="Garcia E."/>
            <person name="Garrido N."/>
            <person name="Medina M.J."/>
            <person name="Villalon P."/>
            <person name="Ramirez-Arocha A.C."/>
            <person name="Jimenez P."/>
            <person name="Cuesta I."/>
            <person name="Valdezate S."/>
        </authorList>
    </citation>
    <scope>NUCLEOTIDE SEQUENCE [LARGE SCALE GENOMIC DNA]</scope>
    <source>
        <strain evidence="8 9">CNM20110639</strain>
    </source>
</reference>
<evidence type="ECO:0000313" key="8">
    <source>
        <dbReference type="EMBL" id="NEW44336.1"/>
    </source>
</evidence>
<proteinExistence type="predicted"/>
<keyword evidence="5" id="KW-0472">Membrane</keyword>